<dbReference type="AlphaFoldDB" id="A0A0F9FLV9"/>
<reference evidence="1" key="1">
    <citation type="journal article" date="2015" name="Nature">
        <title>Complex archaea that bridge the gap between prokaryotes and eukaryotes.</title>
        <authorList>
            <person name="Spang A."/>
            <person name="Saw J.H."/>
            <person name="Jorgensen S.L."/>
            <person name="Zaremba-Niedzwiedzka K."/>
            <person name="Martijn J."/>
            <person name="Lind A.E."/>
            <person name="van Eijk R."/>
            <person name="Schleper C."/>
            <person name="Guy L."/>
            <person name="Ettema T.J."/>
        </authorList>
    </citation>
    <scope>NUCLEOTIDE SEQUENCE</scope>
</reference>
<name>A0A0F9FLV9_9ZZZZ</name>
<proteinExistence type="predicted"/>
<comment type="caution">
    <text evidence="1">The sequence shown here is derived from an EMBL/GenBank/DDBJ whole genome shotgun (WGS) entry which is preliminary data.</text>
</comment>
<sequence length="20" mass="2366">MEVQKFRTKDIGLAVHLYCN</sequence>
<protein>
    <submittedName>
        <fullName evidence="1">Uncharacterized protein</fullName>
    </submittedName>
</protein>
<dbReference type="EMBL" id="LAZR01020853">
    <property type="protein sequence ID" value="KKL87364.1"/>
    <property type="molecule type" value="Genomic_DNA"/>
</dbReference>
<organism evidence="1">
    <name type="scientific">marine sediment metagenome</name>
    <dbReference type="NCBI Taxonomy" id="412755"/>
    <lineage>
        <taxon>unclassified sequences</taxon>
        <taxon>metagenomes</taxon>
        <taxon>ecological metagenomes</taxon>
    </lineage>
</organism>
<gene>
    <name evidence="1" type="ORF">LCGC14_1935390</name>
</gene>
<evidence type="ECO:0000313" key="1">
    <source>
        <dbReference type="EMBL" id="KKL87364.1"/>
    </source>
</evidence>
<accession>A0A0F9FLV9</accession>
<feature type="non-terminal residue" evidence="1">
    <location>
        <position position="20"/>
    </location>
</feature>